<gene>
    <name evidence="2" type="ORF">TSPGSL018_19154</name>
</gene>
<sequence>MLRAKGGFHPHQHATRRIPASNQEERRWTRRTSYLHDHRNRKTPFALHPRGGGAPEREQTDIPMERGCKPAQPPMSAQRKPIEASSAIRGSSRGAQTTFQRDYVDHGLEAQRAQLEGAQHTAGKSFKEF</sequence>
<feature type="non-terminal residue" evidence="2">
    <location>
        <position position="129"/>
    </location>
</feature>
<proteinExistence type="predicted"/>
<feature type="compositionally biased region" description="Basic and acidic residues" evidence="1">
    <location>
        <begin position="55"/>
        <end position="68"/>
    </location>
</feature>
<reference evidence="2" key="1">
    <citation type="submission" date="2014-05" db="EMBL/GenBank/DDBJ databases">
        <title>The transcriptome of the halophilic microalga Tetraselmis sp. GSL018 isolated from the Great Salt Lake, Utah.</title>
        <authorList>
            <person name="Jinkerson R.E."/>
            <person name="D'Adamo S."/>
            <person name="Posewitz M.C."/>
        </authorList>
    </citation>
    <scope>NUCLEOTIDE SEQUENCE</scope>
    <source>
        <strain evidence="2">GSL018</strain>
    </source>
</reference>
<dbReference type="AlphaFoldDB" id="A0A061RXZ1"/>
<evidence type="ECO:0000256" key="1">
    <source>
        <dbReference type="SAM" id="MobiDB-lite"/>
    </source>
</evidence>
<organism evidence="2">
    <name type="scientific">Tetraselmis sp. GSL018</name>
    <dbReference type="NCBI Taxonomy" id="582737"/>
    <lineage>
        <taxon>Eukaryota</taxon>
        <taxon>Viridiplantae</taxon>
        <taxon>Chlorophyta</taxon>
        <taxon>core chlorophytes</taxon>
        <taxon>Chlorodendrophyceae</taxon>
        <taxon>Chlorodendrales</taxon>
        <taxon>Chlorodendraceae</taxon>
        <taxon>Tetraselmis</taxon>
    </lineage>
</organism>
<evidence type="ECO:0000313" key="2">
    <source>
        <dbReference type="EMBL" id="JAC76833.1"/>
    </source>
</evidence>
<feature type="compositionally biased region" description="Low complexity" evidence="1">
    <location>
        <begin position="84"/>
        <end position="95"/>
    </location>
</feature>
<feature type="region of interest" description="Disordered" evidence="1">
    <location>
        <begin position="1"/>
        <end position="96"/>
    </location>
</feature>
<protein>
    <submittedName>
        <fullName evidence="2">Uncharacterized protein</fullName>
    </submittedName>
</protein>
<dbReference type="EMBL" id="GBEZ01008724">
    <property type="protein sequence ID" value="JAC76833.1"/>
    <property type="molecule type" value="Transcribed_RNA"/>
</dbReference>
<feature type="compositionally biased region" description="Basic residues" evidence="1">
    <location>
        <begin position="1"/>
        <end position="16"/>
    </location>
</feature>
<name>A0A061RXZ1_9CHLO</name>
<accession>A0A061RXZ1</accession>